<keyword evidence="1" id="KW-0732">Signal</keyword>
<reference evidence="2 3" key="1">
    <citation type="journal article" date="2019" name="Environ. Microbiol.">
        <title>Species interactions and distinct microbial communities in high Arctic permafrost affected cryosols are associated with the CH4 and CO2 gas fluxes.</title>
        <authorList>
            <person name="Altshuler I."/>
            <person name="Hamel J."/>
            <person name="Turney S."/>
            <person name="Magnuson E."/>
            <person name="Levesque R."/>
            <person name="Greer C."/>
            <person name="Whyte L.G."/>
        </authorList>
    </citation>
    <scope>NUCLEOTIDE SEQUENCE [LARGE SCALE GENOMIC DNA]</scope>
    <source>
        <strain evidence="2 3">S5.1</strain>
    </source>
</reference>
<evidence type="ECO:0000256" key="1">
    <source>
        <dbReference type="SAM" id="SignalP"/>
    </source>
</evidence>
<evidence type="ECO:0000313" key="3">
    <source>
        <dbReference type="Proteomes" id="UP000318413"/>
    </source>
</evidence>
<accession>A0A502CQQ2</accession>
<evidence type="ECO:0000313" key="2">
    <source>
        <dbReference type="EMBL" id="TPG14449.1"/>
    </source>
</evidence>
<dbReference type="Proteomes" id="UP000318413">
    <property type="component" value="Unassembled WGS sequence"/>
</dbReference>
<feature type="signal peptide" evidence="1">
    <location>
        <begin position="1"/>
        <end position="23"/>
    </location>
</feature>
<protein>
    <submittedName>
        <fullName evidence="2">Uncharacterized protein</fullName>
    </submittedName>
</protein>
<feature type="chain" id="PRO_5021362270" evidence="1">
    <location>
        <begin position="24"/>
        <end position="97"/>
    </location>
</feature>
<sequence>MMLLGMTVVALALGMSPAMRANAQDIAVPTGAERSTVAPTPKRVCRKVVATGSIMPKTICLTQDDWHDMNAKTQANADEALRHRGTGMCDINCTPGS</sequence>
<proteinExistence type="predicted"/>
<keyword evidence="3" id="KW-1185">Reference proteome</keyword>
<organism evidence="2 3">
    <name type="scientific">Sphingomonas oligophenolica</name>
    <dbReference type="NCBI Taxonomy" id="301154"/>
    <lineage>
        <taxon>Bacteria</taxon>
        <taxon>Pseudomonadati</taxon>
        <taxon>Pseudomonadota</taxon>
        <taxon>Alphaproteobacteria</taxon>
        <taxon>Sphingomonadales</taxon>
        <taxon>Sphingomonadaceae</taxon>
        <taxon>Sphingomonas</taxon>
    </lineage>
</organism>
<name>A0A502CQQ2_9SPHN</name>
<gene>
    <name evidence="2" type="ORF">EAH84_03855</name>
</gene>
<comment type="caution">
    <text evidence="2">The sequence shown here is derived from an EMBL/GenBank/DDBJ whole genome shotgun (WGS) entry which is preliminary data.</text>
</comment>
<dbReference type="AlphaFoldDB" id="A0A502CQQ2"/>
<dbReference type="EMBL" id="RCZK01000002">
    <property type="protein sequence ID" value="TPG14449.1"/>
    <property type="molecule type" value="Genomic_DNA"/>
</dbReference>